<comment type="catalytic activity">
    <reaction evidence="7">
        <text>6-diphospho-1D-myo-inositol pentakisphosphate + H2O = 1D-myo-inositol hexakisphosphate + phosphate + H(+)</text>
        <dbReference type="Rhea" id="RHEA:79703"/>
        <dbReference type="ChEBI" id="CHEBI:15377"/>
        <dbReference type="ChEBI" id="CHEBI:15378"/>
        <dbReference type="ChEBI" id="CHEBI:43474"/>
        <dbReference type="ChEBI" id="CHEBI:58130"/>
        <dbReference type="ChEBI" id="CHEBI:230534"/>
        <dbReference type="EC" id="3.6.1.52"/>
    </reaction>
    <physiologicalReaction direction="left-to-right" evidence="7">
        <dbReference type="Rhea" id="RHEA:79704"/>
    </physiologicalReaction>
</comment>
<dbReference type="PANTHER" id="PTHR31126">
    <property type="entry name" value="TYROSINE-PROTEIN PHOSPHATASE"/>
    <property type="match status" value="1"/>
</dbReference>
<dbReference type="EMBL" id="CP014585">
    <property type="protein sequence ID" value="ANZ75927.1"/>
    <property type="molecule type" value="Genomic_DNA"/>
</dbReference>
<comment type="similarity">
    <text evidence="3">Belongs to the protein-tyrosine phosphatase family. Atypical dual-specificity phosphatase Siw14-like subfamily.</text>
</comment>
<dbReference type="Gene3D" id="3.90.190.10">
    <property type="entry name" value="Protein tyrosine phosphatase superfamily"/>
    <property type="match status" value="1"/>
</dbReference>
<dbReference type="AlphaFoldDB" id="A0A1B2JD57"/>
<dbReference type="PROSITE" id="PS00383">
    <property type="entry name" value="TYR_PHOSPHATASE_1"/>
    <property type="match status" value="1"/>
</dbReference>
<dbReference type="InterPro" id="IPR020422">
    <property type="entry name" value="TYR_PHOSPHATASE_DUAL_dom"/>
</dbReference>
<dbReference type="PANTHER" id="PTHR31126:SF48">
    <property type="entry name" value="INOSITOL PHOSPHATASE SIW14"/>
    <property type="match status" value="1"/>
</dbReference>
<protein>
    <recommendedName>
        <fullName evidence="1">diphosphoinositol-polyphosphate diphosphatase</fullName>
        <ecNumber evidence="1">3.6.1.52</ecNumber>
    </recommendedName>
</protein>
<dbReference type="InterPro" id="IPR016130">
    <property type="entry name" value="Tyr_Pase_AS"/>
</dbReference>
<name>A0A1B2JD57_PICPA</name>
<dbReference type="GO" id="GO:0005737">
    <property type="term" value="C:cytoplasm"/>
    <property type="evidence" value="ECO:0007669"/>
    <property type="project" value="TreeGrafter"/>
</dbReference>
<proteinExistence type="inferred from homology"/>
<evidence type="ECO:0000313" key="9">
    <source>
        <dbReference type="EMBL" id="ANZ75927.1"/>
    </source>
</evidence>
<evidence type="ECO:0000256" key="7">
    <source>
        <dbReference type="ARBA" id="ARBA00048424"/>
    </source>
</evidence>
<evidence type="ECO:0000256" key="1">
    <source>
        <dbReference type="ARBA" id="ARBA00012527"/>
    </source>
</evidence>
<evidence type="ECO:0000256" key="5">
    <source>
        <dbReference type="ARBA" id="ARBA00047562"/>
    </source>
</evidence>
<evidence type="ECO:0000256" key="6">
    <source>
        <dbReference type="ARBA" id="ARBA00047927"/>
    </source>
</evidence>
<accession>A0A1B2JD57</accession>
<dbReference type="InterPro" id="IPR029021">
    <property type="entry name" value="Prot-tyrosine_phosphatase-like"/>
</dbReference>
<dbReference type="Pfam" id="PF03162">
    <property type="entry name" value="Y_phosphatase2"/>
    <property type="match status" value="1"/>
</dbReference>
<sequence length="201" mass="23300">MADVFELDEELDPQVEPSSSIQTERIIPGAPTSAISLTPPKNFSPVCGNIYRSSFPTIENFEFLKRINLKSIICLIPEDYPEENREFLEEQSIQFFQVGLSGNKEPFVKIKPQLIEQALKIVLNPENHPILIHCNRGKHRTGCLSGCIRKLQKWSLTMIFDEYRKFAAPKERALDQQFIEMFDDTEVEKMAIENKWLPIEW</sequence>
<evidence type="ECO:0000313" key="10">
    <source>
        <dbReference type="Proteomes" id="UP000094565"/>
    </source>
</evidence>
<feature type="domain" description="Tyrosine-protein phosphatase" evidence="8">
    <location>
        <begin position="42"/>
        <end position="191"/>
    </location>
</feature>
<comment type="catalytic activity">
    <reaction evidence="6">
        <text>1,5-bis(diphospho)-1D-myo-inositol 2,3,4,6-tetrakisphosphate + H2O = 1-diphospho-1D-myo-inositol 2,3,4,5,6-pentakisphosphate + phosphate + 2 H(+)</text>
        <dbReference type="Rhea" id="RHEA:79699"/>
        <dbReference type="ChEBI" id="CHEBI:15377"/>
        <dbReference type="ChEBI" id="CHEBI:15378"/>
        <dbReference type="ChEBI" id="CHEBI:43474"/>
        <dbReference type="ChEBI" id="CHEBI:74946"/>
        <dbReference type="ChEBI" id="CHEBI:77983"/>
        <dbReference type="EC" id="3.6.1.52"/>
    </reaction>
    <physiologicalReaction direction="left-to-right" evidence="6">
        <dbReference type="Rhea" id="RHEA:79700"/>
    </physiologicalReaction>
</comment>
<evidence type="ECO:0000256" key="2">
    <source>
        <dbReference type="ARBA" id="ARBA00022801"/>
    </source>
</evidence>
<dbReference type="PROSITE" id="PS50054">
    <property type="entry name" value="TYR_PHOSPHATASE_DUAL"/>
    <property type="match status" value="1"/>
</dbReference>
<gene>
    <name evidence="9" type="primary">SIW14</name>
    <name evidence="9" type="ORF">ATY40_BA7502077</name>
</gene>
<organism evidence="9 10">
    <name type="scientific">Komagataella pastoris</name>
    <name type="common">Yeast</name>
    <name type="synonym">Pichia pastoris</name>
    <dbReference type="NCBI Taxonomy" id="4922"/>
    <lineage>
        <taxon>Eukaryota</taxon>
        <taxon>Fungi</taxon>
        <taxon>Dikarya</taxon>
        <taxon>Ascomycota</taxon>
        <taxon>Saccharomycotina</taxon>
        <taxon>Pichiomycetes</taxon>
        <taxon>Pichiales</taxon>
        <taxon>Pichiaceae</taxon>
        <taxon>Komagataella</taxon>
    </lineage>
</organism>
<dbReference type="FunFam" id="3.90.190.10:FF:000024">
    <property type="entry name" value="probable tyrosine-protein phosphatase At1g05000"/>
    <property type="match status" value="1"/>
</dbReference>
<dbReference type="SUPFAM" id="SSF52799">
    <property type="entry name" value="(Phosphotyrosine protein) phosphatases II"/>
    <property type="match status" value="1"/>
</dbReference>
<dbReference type="GO" id="GO:0052840">
    <property type="term" value="F:inositol diphosphate tetrakisphosphate diphosphatase activity"/>
    <property type="evidence" value="ECO:0007669"/>
    <property type="project" value="TreeGrafter"/>
</dbReference>
<dbReference type="InterPro" id="IPR020428">
    <property type="entry name" value="PFA-DSPs"/>
</dbReference>
<evidence type="ECO:0000259" key="8">
    <source>
        <dbReference type="PROSITE" id="PS50054"/>
    </source>
</evidence>
<keyword evidence="2" id="KW-0378">Hydrolase</keyword>
<dbReference type="PRINTS" id="PR01911">
    <property type="entry name" value="PFDSPHPHTASE"/>
</dbReference>
<dbReference type="Proteomes" id="UP000094565">
    <property type="component" value="Chromosome 2"/>
</dbReference>
<evidence type="ECO:0000256" key="4">
    <source>
        <dbReference type="ARBA" id="ARBA00047342"/>
    </source>
</evidence>
<keyword evidence="10" id="KW-1185">Reference proteome</keyword>
<dbReference type="OrthoDB" id="6375174at2759"/>
<comment type="catalytic activity">
    <reaction evidence="4">
        <text>5-diphospho-1D-myo-inositol 1,2,3,4,6-pentakisphosphate + H2O = 1D-myo-inositol hexakisphosphate + phosphate + H(+)</text>
        <dbReference type="Rhea" id="RHEA:22384"/>
        <dbReference type="ChEBI" id="CHEBI:15377"/>
        <dbReference type="ChEBI" id="CHEBI:15378"/>
        <dbReference type="ChEBI" id="CHEBI:43474"/>
        <dbReference type="ChEBI" id="CHEBI:58130"/>
        <dbReference type="ChEBI" id="CHEBI:58628"/>
        <dbReference type="EC" id="3.6.1.52"/>
    </reaction>
    <physiologicalReaction direction="left-to-right" evidence="4">
        <dbReference type="Rhea" id="RHEA:22385"/>
    </physiologicalReaction>
</comment>
<comment type="catalytic activity">
    <reaction evidence="5">
        <text>3,5-bis(diphospho)-1D-myo-inositol 1,2,4,6-tetrakisphosphate + H2O = 3-diphospho-1D-myo-inositol 1,2,4,5,6-pentakisphosphate + phosphate + 2 H(+)</text>
        <dbReference type="Rhea" id="RHEA:56312"/>
        <dbReference type="ChEBI" id="CHEBI:15377"/>
        <dbReference type="ChEBI" id="CHEBI:15378"/>
        <dbReference type="ChEBI" id="CHEBI:43474"/>
        <dbReference type="ChEBI" id="CHEBI:140372"/>
        <dbReference type="ChEBI" id="CHEBI:140374"/>
        <dbReference type="EC" id="3.6.1.52"/>
    </reaction>
    <physiologicalReaction direction="left-to-right" evidence="5">
        <dbReference type="Rhea" id="RHEA:56313"/>
    </physiologicalReaction>
</comment>
<dbReference type="EC" id="3.6.1.52" evidence="1"/>
<dbReference type="GO" id="GO:0016791">
    <property type="term" value="F:phosphatase activity"/>
    <property type="evidence" value="ECO:0007669"/>
    <property type="project" value="InterPro"/>
</dbReference>
<evidence type="ECO:0000256" key="3">
    <source>
        <dbReference type="ARBA" id="ARBA00044949"/>
    </source>
</evidence>
<dbReference type="InterPro" id="IPR004861">
    <property type="entry name" value="Siw14-like"/>
</dbReference>
<reference evidence="9 10" key="1">
    <citation type="submission" date="2016-02" db="EMBL/GenBank/DDBJ databases">
        <title>Comparative genomic and transcriptomic foundation for Pichia pastoris.</title>
        <authorList>
            <person name="Love K.R."/>
            <person name="Shah K.A."/>
            <person name="Whittaker C.A."/>
            <person name="Wu J."/>
            <person name="Bartlett M.C."/>
            <person name="Ma D."/>
            <person name="Leeson R.L."/>
            <person name="Priest M."/>
            <person name="Young S.K."/>
            <person name="Love J.C."/>
        </authorList>
    </citation>
    <scope>NUCLEOTIDE SEQUENCE [LARGE SCALE GENOMIC DNA]</scope>
    <source>
        <strain evidence="9 10">ATCC 28485</strain>
    </source>
</reference>
<dbReference type="CDD" id="cd14528">
    <property type="entry name" value="PFA-DSP_Siw14"/>
    <property type="match status" value="1"/>
</dbReference>